<sequence length="243" mass="26721">MKTNILAACCAATAMIGTAIVPTAPAHAQFGGVVFDPSNYAQNVLTAARTLQQINNQIRALQNQATMLTNMAKHLQRLDFSSLAQITHSMQRIDTLMMQAEGIAFDLGSTDNALRTQFPADFDQTLSTSDIIAQARARLQASMKAYRQTMRVQAQVVENVQGDAALLSELVSQSQSATGDLQAQQATNQLIALSTKQQLQIQNMMAAQYRADAIERARQQQALEAARETTRRFIGERDIYTRN</sequence>
<reference evidence="3 4" key="1">
    <citation type="submission" date="2017-11" db="EMBL/GenBank/DDBJ databases">
        <title>Sphingomonas oleivorans sp. nov., isolated from oil-contaminated soil.</title>
        <authorList>
            <person name="Wang L."/>
            <person name="Chen L."/>
        </authorList>
    </citation>
    <scope>NUCLEOTIDE SEQUENCE [LARGE SCALE GENOMIC DNA]</scope>
    <source>
        <strain evidence="3 4">K101</strain>
    </source>
</reference>
<feature type="signal peptide" evidence="2">
    <location>
        <begin position="1"/>
        <end position="28"/>
    </location>
</feature>
<keyword evidence="2" id="KW-0732">Signal</keyword>
<proteinExistence type="predicted"/>
<evidence type="ECO:0000313" key="4">
    <source>
        <dbReference type="Proteomes" id="UP000241206"/>
    </source>
</evidence>
<dbReference type="AlphaFoldDB" id="A0A2T4I838"/>
<keyword evidence="4" id="KW-1185">Reference proteome</keyword>
<evidence type="ECO:0000313" key="3">
    <source>
        <dbReference type="EMBL" id="PTD27705.1"/>
    </source>
</evidence>
<evidence type="ECO:0000256" key="2">
    <source>
        <dbReference type="SAM" id="SignalP"/>
    </source>
</evidence>
<feature type="chain" id="PRO_5015661981" evidence="2">
    <location>
        <begin position="29"/>
        <end position="243"/>
    </location>
</feature>
<comment type="caution">
    <text evidence="3">The sequence shown here is derived from an EMBL/GenBank/DDBJ whole genome shotgun (WGS) entry which is preliminary data.</text>
</comment>
<dbReference type="InterPro" id="IPR014147">
    <property type="entry name" value="T4SS_TrbJ"/>
</dbReference>
<keyword evidence="1" id="KW-0175">Coiled coil</keyword>
<organism evidence="3 4">
    <name type="scientific">Edaphosphingomonas fennica</name>
    <dbReference type="NCBI Taxonomy" id="114404"/>
    <lineage>
        <taxon>Bacteria</taxon>
        <taxon>Pseudomonadati</taxon>
        <taxon>Pseudomonadota</taxon>
        <taxon>Alphaproteobacteria</taxon>
        <taxon>Sphingomonadales</taxon>
        <taxon>Rhizorhabdaceae</taxon>
        <taxon>Edaphosphingomonas</taxon>
    </lineage>
</organism>
<dbReference type="Proteomes" id="UP000241206">
    <property type="component" value="Unassembled WGS sequence"/>
</dbReference>
<dbReference type="SUPFAM" id="SSF101082">
    <property type="entry name" value="Typo IV secretion system protein TraC"/>
    <property type="match status" value="1"/>
</dbReference>
<dbReference type="NCBIfam" id="NF010448">
    <property type="entry name" value="PRK13874.1"/>
    <property type="match status" value="1"/>
</dbReference>
<protein>
    <submittedName>
        <fullName evidence="3">P-type conjugative transfer protein TrbJ</fullName>
    </submittedName>
</protein>
<name>A0A2T4I838_9SPHN</name>
<dbReference type="NCBIfam" id="TIGR02780">
    <property type="entry name" value="TrbJ_Ti"/>
    <property type="match status" value="1"/>
</dbReference>
<evidence type="ECO:0000256" key="1">
    <source>
        <dbReference type="SAM" id="Coils"/>
    </source>
</evidence>
<dbReference type="RefSeq" id="WP_107393693.1">
    <property type="nucleotide sequence ID" value="NZ_PHHF01000004.1"/>
</dbReference>
<gene>
    <name evidence="3" type="primary">trbJ</name>
    <name evidence="3" type="ORF">CV103_01170</name>
</gene>
<dbReference type="EMBL" id="PHHF01000004">
    <property type="protein sequence ID" value="PTD27705.1"/>
    <property type="molecule type" value="Genomic_DNA"/>
</dbReference>
<feature type="coiled-coil region" evidence="1">
    <location>
        <begin position="44"/>
        <end position="78"/>
    </location>
</feature>
<accession>A0A2T4I838</accession>